<dbReference type="SUPFAM" id="SSF52743">
    <property type="entry name" value="Subtilisin-like"/>
    <property type="match status" value="1"/>
</dbReference>
<accession>A0A6A6DH89</accession>
<comment type="similarity">
    <text evidence="1 5">Belongs to the peptidase S8 family.</text>
</comment>
<evidence type="ECO:0000256" key="3">
    <source>
        <dbReference type="ARBA" id="ARBA00022801"/>
    </source>
</evidence>
<comment type="caution">
    <text evidence="5">Lacks conserved residue(s) required for the propagation of feature annotation.</text>
</comment>
<dbReference type="PROSITE" id="PS00137">
    <property type="entry name" value="SUBTILASE_HIS"/>
    <property type="match status" value="1"/>
</dbReference>
<dbReference type="InterPro" id="IPR015500">
    <property type="entry name" value="Peptidase_S8_subtilisin-rel"/>
</dbReference>
<dbReference type="Pfam" id="PF00082">
    <property type="entry name" value="Peptidase_S8"/>
    <property type="match status" value="1"/>
</dbReference>
<name>A0A6A6DH89_9PEZI</name>
<proteinExistence type="inferred from homology"/>
<feature type="region of interest" description="Disordered" evidence="6">
    <location>
        <begin position="59"/>
        <end position="78"/>
    </location>
</feature>
<dbReference type="GO" id="GO:0006508">
    <property type="term" value="P:proteolysis"/>
    <property type="evidence" value="ECO:0007669"/>
    <property type="project" value="UniProtKB-KW"/>
</dbReference>
<dbReference type="PROSITE" id="PS00138">
    <property type="entry name" value="SUBTILASE_SER"/>
    <property type="match status" value="1"/>
</dbReference>
<feature type="domain" description="Peptidase S8/S53" evidence="7">
    <location>
        <begin position="51"/>
        <end position="266"/>
    </location>
</feature>
<dbReference type="PRINTS" id="PR00723">
    <property type="entry name" value="SUBTILISIN"/>
</dbReference>
<dbReference type="InterPro" id="IPR023828">
    <property type="entry name" value="Peptidase_S8_Ser-AS"/>
</dbReference>
<dbReference type="Proteomes" id="UP000800200">
    <property type="component" value="Unassembled WGS sequence"/>
</dbReference>
<evidence type="ECO:0000256" key="5">
    <source>
        <dbReference type="PROSITE-ProRule" id="PRU01240"/>
    </source>
</evidence>
<dbReference type="InterPro" id="IPR000209">
    <property type="entry name" value="Peptidase_S8/S53_dom"/>
</dbReference>
<dbReference type="PANTHER" id="PTHR43806">
    <property type="entry name" value="PEPTIDASE S8"/>
    <property type="match status" value="1"/>
</dbReference>
<dbReference type="OrthoDB" id="1896086at2759"/>
<dbReference type="GO" id="GO:0004252">
    <property type="term" value="F:serine-type endopeptidase activity"/>
    <property type="evidence" value="ECO:0007669"/>
    <property type="project" value="InterPro"/>
</dbReference>
<evidence type="ECO:0000256" key="1">
    <source>
        <dbReference type="ARBA" id="ARBA00011073"/>
    </source>
</evidence>
<evidence type="ECO:0000256" key="6">
    <source>
        <dbReference type="SAM" id="MobiDB-lite"/>
    </source>
</evidence>
<reference evidence="8" key="1">
    <citation type="journal article" date="2020" name="Stud. Mycol.">
        <title>101 Dothideomycetes genomes: a test case for predicting lifestyles and emergence of pathogens.</title>
        <authorList>
            <person name="Haridas S."/>
            <person name="Albert R."/>
            <person name="Binder M."/>
            <person name="Bloem J."/>
            <person name="Labutti K."/>
            <person name="Salamov A."/>
            <person name="Andreopoulos B."/>
            <person name="Baker S."/>
            <person name="Barry K."/>
            <person name="Bills G."/>
            <person name="Bluhm B."/>
            <person name="Cannon C."/>
            <person name="Castanera R."/>
            <person name="Culley D."/>
            <person name="Daum C."/>
            <person name="Ezra D."/>
            <person name="Gonzalez J."/>
            <person name="Henrissat B."/>
            <person name="Kuo A."/>
            <person name="Liang C."/>
            <person name="Lipzen A."/>
            <person name="Lutzoni F."/>
            <person name="Magnuson J."/>
            <person name="Mondo S."/>
            <person name="Nolan M."/>
            <person name="Ohm R."/>
            <person name="Pangilinan J."/>
            <person name="Park H.-J."/>
            <person name="Ramirez L."/>
            <person name="Alfaro M."/>
            <person name="Sun H."/>
            <person name="Tritt A."/>
            <person name="Yoshinaga Y."/>
            <person name="Zwiers L.-H."/>
            <person name="Turgeon B."/>
            <person name="Goodwin S."/>
            <person name="Spatafora J."/>
            <person name="Crous P."/>
            <person name="Grigoriev I."/>
        </authorList>
    </citation>
    <scope>NUCLEOTIDE SEQUENCE</scope>
    <source>
        <strain evidence="8">CBS 207.26</strain>
    </source>
</reference>
<dbReference type="InterPro" id="IPR036852">
    <property type="entry name" value="Peptidase_S8/S53_dom_sf"/>
</dbReference>
<dbReference type="EMBL" id="ML994697">
    <property type="protein sequence ID" value="KAF2176956.1"/>
    <property type="molecule type" value="Genomic_DNA"/>
</dbReference>
<protein>
    <submittedName>
        <fullName evidence="8">Subtilisin-like protein</fullName>
    </submittedName>
</protein>
<keyword evidence="3" id="KW-0378">Hydrolase</keyword>
<evidence type="ECO:0000313" key="9">
    <source>
        <dbReference type="Proteomes" id="UP000800200"/>
    </source>
</evidence>
<organism evidence="8 9">
    <name type="scientific">Zopfia rhizophila CBS 207.26</name>
    <dbReference type="NCBI Taxonomy" id="1314779"/>
    <lineage>
        <taxon>Eukaryota</taxon>
        <taxon>Fungi</taxon>
        <taxon>Dikarya</taxon>
        <taxon>Ascomycota</taxon>
        <taxon>Pezizomycotina</taxon>
        <taxon>Dothideomycetes</taxon>
        <taxon>Dothideomycetes incertae sedis</taxon>
        <taxon>Zopfiaceae</taxon>
        <taxon>Zopfia</taxon>
    </lineage>
</organism>
<dbReference type="PANTHER" id="PTHR43806:SF11">
    <property type="entry name" value="CEREVISIN-RELATED"/>
    <property type="match status" value="1"/>
</dbReference>
<dbReference type="Pfam" id="PF18647">
    <property type="entry name" value="Fungal_lectin_2"/>
    <property type="match status" value="1"/>
</dbReference>
<keyword evidence="4" id="KW-0720">Serine protease</keyword>
<evidence type="ECO:0000259" key="7">
    <source>
        <dbReference type="Pfam" id="PF00082"/>
    </source>
</evidence>
<keyword evidence="2" id="KW-0645">Protease</keyword>
<dbReference type="InterPro" id="IPR050131">
    <property type="entry name" value="Peptidase_S8_subtilisin-like"/>
</dbReference>
<sequence length="551" mass="60293">MDSQPPDTDLNKLKDFVYEKNAGGGTFIYVINGGAAWKNMNDDGDNEFNVDTTEVLQTQASKEKNEAPDSDSGSDSHGTMVASIVVGKKYGVAKAATLVVVKTTKTVSDFLQGLELVSTDLKDKEDRRSKSVVISSLGFKGRLDHDKGKADPDGVLMGTYFDELFAGGTPFITSSGNRAQLFPNIDRLPKVLEDKDTPIINVGAVDFDGNRADFSQYGPQLTINGPGVDVTGQSRDDGKPRTDSGTSFSTPQVAGIIATYLTYDPPPWDGSKQGKERVQAIKDYILSDKSSWVRKAGSDLRVIWNGATKDDHKSVGANSCRVPNSKLKRQVDCDNTPPSPPPAGKKCYGTNDRKYVDRKTIKKLIDDIFCKNAAEQGHLDENSGSISRVYNQGSMEQLAIAMDWRPGLDFKPDEQKCKDIMYELMDGCDTNSNKWKGGGEKMDGEVKYRWGPEATRQPIDVAPFGGCDNTYKFVLDDNAVWGSGWLGADFGHALLEGLKGKGLSPTDWKFEYGMGDDKREWTAWFHTTAIAEDRIEDVLKDVSGIGVDCNA</sequence>
<dbReference type="PROSITE" id="PS51892">
    <property type="entry name" value="SUBTILASE"/>
    <property type="match status" value="1"/>
</dbReference>
<dbReference type="AlphaFoldDB" id="A0A6A6DH89"/>
<dbReference type="Gene3D" id="3.40.50.200">
    <property type="entry name" value="Peptidase S8/S53 domain"/>
    <property type="match status" value="1"/>
</dbReference>
<dbReference type="InterPro" id="IPR022398">
    <property type="entry name" value="Peptidase_S8_His-AS"/>
</dbReference>
<keyword evidence="9" id="KW-1185">Reference proteome</keyword>
<evidence type="ECO:0000256" key="2">
    <source>
        <dbReference type="ARBA" id="ARBA00022670"/>
    </source>
</evidence>
<evidence type="ECO:0000313" key="8">
    <source>
        <dbReference type="EMBL" id="KAF2176956.1"/>
    </source>
</evidence>
<gene>
    <name evidence="8" type="ORF">K469DRAFT_755393</name>
</gene>
<evidence type="ECO:0000256" key="4">
    <source>
        <dbReference type="ARBA" id="ARBA00022825"/>
    </source>
</evidence>
<feature type="region of interest" description="Disordered" evidence="6">
    <location>
        <begin position="225"/>
        <end position="249"/>
    </location>
</feature>